<dbReference type="EMBL" id="WIUZ02000010">
    <property type="protein sequence ID" value="KAF9783481.1"/>
    <property type="molecule type" value="Genomic_DNA"/>
</dbReference>
<evidence type="ECO:0000313" key="3">
    <source>
        <dbReference type="Proteomes" id="UP000736335"/>
    </source>
</evidence>
<feature type="region of interest" description="Disordered" evidence="1">
    <location>
        <begin position="548"/>
        <end position="608"/>
    </location>
</feature>
<evidence type="ECO:0000313" key="2">
    <source>
        <dbReference type="EMBL" id="KAF9783481.1"/>
    </source>
</evidence>
<dbReference type="Proteomes" id="UP000736335">
    <property type="component" value="Unassembled WGS sequence"/>
</dbReference>
<feature type="compositionally biased region" description="Basic and acidic residues" evidence="1">
    <location>
        <begin position="385"/>
        <end position="400"/>
    </location>
</feature>
<protein>
    <submittedName>
        <fullName evidence="2">Uncharacterized protein</fullName>
    </submittedName>
</protein>
<feature type="compositionally biased region" description="Acidic residues" evidence="1">
    <location>
        <begin position="554"/>
        <end position="565"/>
    </location>
</feature>
<reference evidence="2" key="2">
    <citation type="submission" date="2020-11" db="EMBL/GenBank/DDBJ databases">
        <authorList>
            <consortium name="DOE Joint Genome Institute"/>
            <person name="Kuo A."/>
            <person name="Miyauchi S."/>
            <person name="Kiss E."/>
            <person name="Drula E."/>
            <person name="Kohler A."/>
            <person name="Sanchez-Garcia M."/>
            <person name="Andreopoulos B."/>
            <person name="Barry K.W."/>
            <person name="Bonito G."/>
            <person name="Buee M."/>
            <person name="Carver A."/>
            <person name="Chen C."/>
            <person name="Cichocki N."/>
            <person name="Clum A."/>
            <person name="Culley D."/>
            <person name="Crous P.W."/>
            <person name="Fauchery L."/>
            <person name="Girlanda M."/>
            <person name="Hayes R."/>
            <person name="Keri Z."/>
            <person name="Labutti K."/>
            <person name="Lipzen A."/>
            <person name="Lombard V."/>
            <person name="Magnuson J."/>
            <person name="Maillard F."/>
            <person name="Morin E."/>
            <person name="Murat C."/>
            <person name="Nolan M."/>
            <person name="Ohm R."/>
            <person name="Pangilinan J."/>
            <person name="Pereira M."/>
            <person name="Perotto S."/>
            <person name="Peter M."/>
            <person name="Riley R."/>
            <person name="Sitrit Y."/>
            <person name="Stielow B."/>
            <person name="Szollosi G."/>
            <person name="Zifcakova L."/>
            <person name="Stursova M."/>
            <person name="Spatafora J.W."/>
            <person name="Tedersoo L."/>
            <person name="Vaario L.-M."/>
            <person name="Yamada A."/>
            <person name="Yan M."/>
            <person name="Wang P."/>
            <person name="Xu J."/>
            <person name="Bruns T."/>
            <person name="Baldrian P."/>
            <person name="Vilgalys R."/>
            <person name="Henrissat B."/>
            <person name="Grigoriev I.V."/>
            <person name="Hibbett D."/>
            <person name="Nagy L.G."/>
            <person name="Martin F.M."/>
        </authorList>
    </citation>
    <scope>NUCLEOTIDE SEQUENCE</scope>
    <source>
        <strain evidence="2">UH-Tt-Lm1</strain>
    </source>
</reference>
<organism evidence="2 3">
    <name type="scientific">Thelephora terrestris</name>
    <dbReference type="NCBI Taxonomy" id="56493"/>
    <lineage>
        <taxon>Eukaryota</taxon>
        <taxon>Fungi</taxon>
        <taxon>Dikarya</taxon>
        <taxon>Basidiomycota</taxon>
        <taxon>Agaricomycotina</taxon>
        <taxon>Agaricomycetes</taxon>
        <taxon>Thelephorales</taxon>
        <taxon>Thelephoraceae</taxon>
        <taxon>Thelephora</taxon>
    </lineage>
</organism>
<gene>
    <name evidence="2" type="ORF">BJ322DRAFT_1110375</name>
</gene>
<accession>A0A9P6L5G8</accession>
<feature type="compositionally biased region" description="Basic residues" evidence="1">
    <location>
        <begin position="412"/>
        <end position="421"/>
    </location>
</feature>
<keyword evidence="3" id="KW-1185">Reference proteome</keyword>
<evidence type="ECO:0000256" key="1">
    <source>
        <dbReference type="SAM" id="MobiDB-lite"/>
    </source>
</evidence>
<feature type="compositionally biased region" description="Basic and acidic residues" evidence="1">
    <location>
        <begin position="254"/>
        <end position="269"/>
    </location>
</feature>
<dbReference type="AlphaFoldDB" id="A0A9P6L5G8"/>
<feature type="compositionally biased region" description="Polar residues" evidence="1">
    <location>
        <begin position="144"/>
        <end position="166"/>
    </location>
</feature>
<proteinExistence type="predicted"/>
<feature type="compositionally biased region" description="Polar residues" evidence="1">
    <location>
        <begin position="182"/>
        <end position="198"/>
    </location>
</feature>
<sequence>MSSSSKWTPPPAASDPIILEALVQIAPEAGVPTEEEHADWSRQSIRALVSARGGPEAFGPIWSTVLPIWRLNALQGRLEKEKELRGPWQVHAQAWMVRHRDVCRSFGLPPLQVIVDWADEMEIAGWLIPGLVPVPDVAEVTPAPATSRQPSIQSLRSANETFSPAASRQPPIRSLGDENAAPTPSVSCQPSTRPTPQTSERDEDVAMAETPKRGVGTSQSTTSERRGGVPYVDLSRQPPAPKKARDLVMSNVGAKRDLPASQSKEESISKRSRTTGRAGKEKEGPEDVVPAFPPMDLAGEVYEEGTPLNLTDFPGARSMACDWCRGKPRIGKACRPAWHPALRSTDTRVYLICDTCVVQKKGCSFRDMDFGITHWPIVECSEEGDNCRQKEANRKVKASTDEPVGEEGNVSKPKKAPRVRKTAASAAPDPSSSISTRSKTKAATLGSSTAVPTFAMAGLSVGGPSGVSSGLHSWEVDLRDFEREWGTSQDSPVAIEQLRAALRSQIARERHEVDLIADLVASRRDIAKGILVRMNHEIIARDGQPVWDSSDFVETSDDGDGDGDGDVSVGAVGDGNMFLDGEDVAGAAGGGSQGVGESGVAEERLRDV</sequence>
<comment type="caution">
    <text evidence="2">The sequence shown here is derived from an EMBL/GenBank/DDBJ whole genome shotgun (WGS) entry which is preliminary data.</text>
</comment>
<feature type="region of interest" description="Disordered" evidence="1">
    <location>
        <begin position="384"/>
        <end position="446"/>
    </location>
</feature>
<feature type="compositionally biased region" description="Low complexity" evidence="1">
    <location>
        <begin position="566"/>
        <end position="575"/>
    </location>
</feature>
<name>A0A9P6L5G8_9AGAM</name>
<feature type="compositionally biased region" description="Gly residues" evidence="1">
    <location>
        <begin position="587"/>
        <end position="597"/>
    </location>
</feature>
<reference evidence="2" key="1">
    <citation type="journal article" date="2020" name="Nat. Commun.">
        <title>Large-scale genome sequencing of mycorrhizal fungi provides insights into the early evolution of symbiotic traits.</title>
        <authorList>
            <person name="Miyauchi S."/>
            <person name="Kiss E."/>
            <person name="Kuo A."/>
            <person name="Drula E."/>
            <person name="Kohler A."/>
            <person name="Sanchez-Garcia M."/>
            <person name="Morin E."/>
            <person name="Andreopoulos B."/>
            <person name="Barry K.W."/>
            <person name="Bonito G."/>
            <person name="Buee M."/>
            <person name="Carver A."/>
            <person name="Chen C."/>
            <person name="Cichocki N."/>
            <person name="Clum A."/>
            <person name="Culley D."/>
            <person name="Crous P.W."/>
            <person name="Fauchery L."/>
            <person name="Girlanda M."/>
            <person name="Hayes R.D."/>
            <person name="Keri Z."/>
            <person name="LaButti K."/>
            <person name="Lipzen A."/>
            <person name="Lombard V."/>
            <person name="Magnuson J."/>
            <person name="Maillard F."/>
            <person name="Murat C."/>
            <person name="Nolan M."/>
            <person name="Ohm R.A."/>
            <person name="Pangilinan J."/>
            <person name="Pereira M.F."/>
            <person name="Perotto S."/>
            <person name="Peter M."/>
            <person name="Pfister S."/>
            <person name="Riley R."/>
            <person name="Sitrit Y."/>
            <person name="Stielow J.B."/>
            <person name="Szollosi G."/>
            <person name="Zifcakova L."/>
            <person name="Stursova M."/>
            <person name="Spatafora J.W."/>
            <person name="Tedersoo L."/>
            <person name="Vaario L.M."/>
            <person name="Yamada A."/>
            <person name="Yan M."/>
            <person name="Wang P."/>
            <person name="Xu J."/>
            <person name="Bruns T."/>
            <person name="Baldrian P."/>
            <person name="Vilgalys R."/>
            <person name="Dunand C."/>
            <person name="Henrissat B."/>
            <person name="Grigoriev I.V."/>
            <person name="Hibbett D."/>
            <person name="Nagy L.G."/>
            <person name="Martin F.M."/>
        </authorList>
    </citation>
    <scope>NUCLEOTIDE SEQUENCE</scope>
    <source>
        <strain evidence="2">UH-Tt-Lm1</strain>
    </source>
</reference>
<feature type="region of interest" description="Disordered" evidence="1">
    <location>
        <begin position="142"/>
        <end position="292"/>
    </location>
</feature>
<feature type="compositionally biased region" description="Low complexity" evidence="1">
    <location>
        <begin position="423"/>
        <end position="433"/>
    </location>
</feature>